<dbReference type="EMBL" id="OA882611">
    <property type="protein sequence ID" value="CAD7276196.1"/>
    <property type="molecule type" value="Genomic_DNA"/>
</dbReference>
<dbReference type="Gene3D" id="1.20.120.720">
    <property type="entry name" value="Myosin VI head, motor domain, U50 subdomain"/>
    <property type="match status" value="1"/>
</dbReference>
<evidence type="ECO:0000313" key="8">
    <source>
        <dbReference type="EMBL" id="CAD7276196.1"/>
    </source>
</evidence>
<dbReference type="GO" id="GO:0005737">
    <property type="term" value="C:cytoplasm"/>
    <property type="evidence" value="ECO:0007669"/>
    <property type="project" value="TreeGrafter"/>
</dbReference>
<reference evidence="8" key="1">
    <citation type="submission" date="2020-11" db="EMBL/GenBank/DDBJ databases">
        <authorList>
            <person name="Tran Van P."/>
        </authorList>
    </citation>
    <scope>NUCLEOTIDE SEQUENCE</scope>
</reference>
<evidence type="ECO:0000256" key="6">
    <source>
        <dbReference type="PROSITE-ProRule" id="PRU00782"/>
    </source>
</evidence>
<evidence type="ECO:0000256" key="4">
    <source>
        <dbReference type="ARBA" id="ARBA00023175"/>
    </source>
</evidence>
<dbReference type="SUPFAM" id="SSF52540">
    <property type="entry name" value="P-loop containing nucleoside triphosphate hydrolases"/>
    <property type="match status" value="2"/>
</dbReference>
<gene>
    <name evidence="8" type="ORF">NMOB1V02_LOCUS3972</name>
</gene>
<dbReference type="Pfam" id="PF00063">
    <property type="entry name" value="Myosin_head"/>
    <property type="match status" value="3"/>
</dbReference>
<comment type="similarity">
    <text evidence="6">Belongs to the TRAFAC class myosin-kinesin ATPase superfamily. Myosin family.</text>
</comment>
<keyword evidence="9" id="KW-1185">Reference proteome</keyword>
<dbReference type="EMBL" id="CAJPEX010000574">
    <property type="protein sequence ID" value="CAG0916348.1"/>
    <property type="molecule type" value="Genomic_DNA"/>
</dbReference>
<sequence>MFAASFKWAEDMPPHIYAVAQRAHGAMLSSRRDQSVVLMGRSGSGKTTNAQHVLNYLLLTAGQHSKSITVDKLHAVFKLLDAFGNSRTVMNTNASRYSNVFSLDFDPSGNVVSASVQILMLEKSRVVRRPEGEPNFHVFYQMLAGVDAATRKQLHLEDAVAVDGSCPPCMFMTPLQRAEDKQRAFVAWGHIMGAMHCLNIQPKEVRVLCSVLAAIYHLGVAGAAHGPGGKLQFIRPQFSSSKDKQRAFVAWGHIMGAMHCLNIQPKEVRVLCSVLAAIYHLGVAGAAHGPGGKLQFIRPQFGAWAASLLGTTQDELLRVLRGGTPTTAQLSSGTGVMPAMEAIEGFVTGLYTEVFSALVALINRSISVSNSQASNSIVVVDTPGVQNPATCGRQSGATFEDLCHNYVQERLQLLFHDVTFTLPQDRYAQEQVEFPVVEDLSVEDGGLGSPGPMVNLLDFANQSHSVSRTNVSDTKGDRRGLLWLLDDEALLPGSSDRSLLDRVAGLYNDRKWRPLVSSGPDKQGITLFHQQGTCPVTYSVNGWLKACRENPMVRAAASCLTETSTRDDVREVFAACRPAAGGIMSGSIAGIEGGVGLRRASSIRRAFTTGTASIRRKSVALQTKFQADGLIENLRRTRVHFVHCFLPQHNAGLCDVKQPNPSDPRAKDDILMNVPLIRSQVRGAQILEAVRVHKQGFPDSVPFREFVRKFGVLVPPEARAESGGRSINDEKKLILDYLVPQMDLEPNVFRVGLSQKRAQMSSTGQAIWD</sequence>
<dbReference type="InterPro" id="IPR036961">
    <property type="entry name" value="Kinesin_motor_dom_sf"/>
</dbReference>
<evidence type="ECO:0000313" key="9">
    <source>
        <dbReference type="Proteomes" id="UP000678499"/>
    </source>
</evidence>
<name>A0A7R9BLI1_9CRUS</name>
<dbReference type="GO" id="GO:0016459">
    <property type="term" value="C:myosin complex"/>
    <property type="evidence" value="ECO:0007669"/>
    <property type="project" value="UniProtKB-KW"/>
</dbReference>
<accession>A0A7R9BLI1</accession>
<dbReference type="Gene3D" id="1.20.58.530">
    <property type="match status" value="1"/>
</dbReference>
<dbReference type="GO" id="GO:0016020">
    <property type="term" value="C:membrane"/>
    <property type="evidence" value="ECO:0007669"/>
    <property type="project" value="TreeGrafter"/>
</dbReference>
<dbReference type="GO" id="GO:0000146">
    <property type="term" value="F:microfilament motor activity"/>
    <property type="evidence" value="ECO:0007669"/>
    <property type="project" value="TreeGrafter"/>
</dbReference>
<comment type="caution">
    <text evidence="6">Lacks conserved residue(s) required for the propagation of feature annotation.</text>
</comment>
<organism evidence="8">
    <name type="scientific">Notodromas monacha</name>
    <dbReference type="NCBI Taxonomy" id="399045"/>
    <lineage>
        <taxon>Eukaryota</taxon>
        <taxon>Metazoa</taxon>
        <taxon>Ecdysozoa</taxon>
        <taxon>Arthropoda</taxon>
        <taxon>Crustacea</taxon>
        <taxon>Oligostraca</taxon>
        <taxon>Ostracoda</taxon>
        <taxon>Podocopa</taxon>
        <taxon>Podocopida</taxon>
        <taxon>Cypridocopina</taxon>
        <taxon>Cypridoidea</taxon>
        <taxon>Cyprididae</taxon>
        <taxon>Notodromas</taxon>
    </lineage>
</organism>
<evidence type="ECO:0000259" key="7">
    <source>
        <dbReference type="PROSITE" id="PS51456"/>
    </source>
</evidence>
<evidence type="ECO:0000256" key="3">
    <source>
        <dbReference type="ARBA" id="ARBA00023123"/>
    </source>
</evidence>
<dbReference type="AlphaFoldDB" id="A0A7R9BLI1"/>
<dbReference type="Proteomes" id="UP000678499">
    <property type="component" value="Unassembled WGS sequence"/>
</dbReference>
<evidence type="ECO:0000256" key="1">
    <source>
        <dbReference type="ARBA" id="ARBA00022741"/>
    </source>
</evidence>
<evidence type="ECO:0000256" key="5">
    <source>
        <dbReference type="ARBA" id="ARBA00023203"/>
    </source>
</evidence>
<dbReference type="PANTHER" id="PTHR13140:SF706">
    <property type="entry name" value="DILUTE CLASS UNCONVENTIONAL MYOSIN, ISOFORM C"/>
    <property type="match status" value="1"/>
</dbReference>
<keyword evidence="2 6" id="KW-0067">ATP-binding</keyword>
<proteinExistence type="inferred from homology"/>
<dbReference type="SMART" id="SM00242">
    <property type="entry name" value="MYSc"/>
    <property type="match status" value="1"/>
</dbReference>
<dbReference type="OrthoDB" id="2914378at2759"/>
<keyword evidence="5 6" id="KW-0009">Actin-binding</keyword>
<dbReference type="PRINTS" id="PR00193">
    <property type="entry name" value="MYOSINHEAVY"/>
</dbReference>
<dbReference type="PROSITE" id="PS51456">
    <property type="entry name" value="MYOSIN_MOTOR"/>
    <property type="match status" value="1"/>
</dbReference>
<dbReference type="PANTHER" id="PTHR13140">
    <property type="entry name" value="MYOSIN"/>
    <property type="match status" value="1"/>
</dbReference>
<dbReference type="Gene3D" id="3.40.850.10">
    <property type="entry name" value="Kinesin motor domain"/>
    <property type="match status" value="1"/>
</dbReference>
<dbReference type="GO" id="GO:0007015">
    <property type="term" value="P:actin filament organization"/>
    <property type="evidence" value="ECO:0007669"/>
    <property type="project" value="TreeGrafter"/>
</dbReference>
<dbReference type="GO" id="GO:0005524">
    <property type="term" value="F:ATP binding"/>
    <property type="evidence" value="ECO:0007669"/>
    <property type="project" value="UniProtKB-UniRule"/>
</dbReference>
<keyword evidence="1 6" id="KW-0547">Nucleotide-binding</keyword>
<dbReference type="InterPro" id="IPR001609">
    <property type="entry name" value="Myosin_head_motor_dom-like"/>
</dbReference>
<dbReference type="GO" id="GO:0051015">
    <property type="term" value="F:actin filament binding"/>
    <property type="evidence" value="ECO:0007669"/>
    <property type="project" value="TreeGrafter"/>
</dbReference>
<dbReference type="InterPro" id="IPR027417">
    <property type="entry name" value="P-loop_NTPase"/>
</dbReference>
<feature type="binding site" evidence="6">
    <location>
        <begin position="40"/>
        <end position="47"/>
    </location>
    <ligand>
        <name>ATP</name>
        <dbReference type="ChEBI" id="CHEBI:30616"/>
    </ligand>
</feature>
<keyword evidence="3 6" id="KW-0518">Myosin</keyword>
<keyword evidence="4 6" id="KW-0505">Motor protein</keyword>
<feature type="domain" description="Myosin motor" evidence="7">
    <location>
        <begin position="1"/>
        <end position="769"/>
    </location>
</feature>
<protein>
    <recommendedName>
        <fullName evidence="7">Myosin motor domain-containing protein</fullName>
    </recommendedName>
</protein>
<evidence type="ECO:0000256" key="2">
    <source>
        <dbReference type="ARBA" id="ARBA00022840"/>
    </source>
</evidence>